<proteinExistence type="predicted"/>
<evidence type="ECO:0000313" key="1">
    <source>
        <dbReference type="EMBL" id="KZL90223.1"/>
    </source>
</evidence>
<gene>
    <name evidence="1" type="ORF">CLMAG_39940</name>
</gene>
<organism evidence="1 2">
    <name type="scientific">Clostridium magnum DSM 2767</name>
    <dbReference type="NCBI Taxonomy" id="1121326"/>
    <lineage>
        <taxon>Bacteria</taxon>
        <taxon>Bacillati</taxon>
        <taxon>Bacillota</taxon>
        <taxon>Clostridia</taxon>
        <taxon>Eubacteriales</taxon>
        <taxon>Clostridiaceae</taxon>
        <taxon>Clostridium</taxon>
    </lineage>
</organism>
<keyword evidence="2" id="KW-1185">Reference proteome</keyword>
<dbReference type="EMBL" id="LWAE01000005">
    <property type="protein sequence ID" value="KZL90223.1"/>
    <property type="molecule type" value="Genomic_DNA"/>
</dbReference>
<dbReference type="Proteomes" id="UP000076603">
    <property type="component" value="Unassembled WGS sequence"/>
</dbReference>
<reference evidence="1 2" key="1">
    <citation type="submission" date="2016-04" db="EMBL/GenBank/DDBJ databases">
        <title>Genome sequence of Clostridium magnum DSM 2767.</title>
        <authorList>
            <person name="Poehlein A."/>
            <person name="Uhlig R."/>
            <person name="Fischer R."/>
            <person name="Bahl H."/>
            <person name="Daniel R."/>
        </authorList>
    </citation>
    <scope>NUCLEOTIDE SEQUENCE [LARGE SCALE GENOMIC DNA]</scope>
    <source>
        <strain evidence="1 2">DSM 2767</strain>
    </source>
</reference>
<protein>
    <submittedName>
        <fullName evidence="1">Uncharacterized protein</fullName>
    </submittedName>
</protein>
<dbReference type="PATRIC" id="fig|1121326.3.peg.4045"/>
<sequence length="87" mass="9730">MQDINDGVIKKWSAIDIQSEPVILVSKQNFDPAIPDVKISVSPYNTFFPADLPAKPISDHFNERCRIINVRTSMPANLCMNASPKMV</sequence>
<dbReference type="OrthoDB" id="9808814at2"/>
<evidence type="ECO:0000313" key="2">
    <source>
        <dbReference type="Proteomes" id="UP000076603"/>
    </source>
</evidence>
<dbReference type="RefSeq" id="WP_066626328.1">
    <property type="nucleotide sequence ID" value="NZ_FQXL01000014.1"/>
</dbReference>
<dbReference type="AlphaFoldDB" id="A0A162RQ25"/>
<name>A0A162RQ25_9CLOT</name>
<comment type="caution">
    <text evidence="1">The sequence shown here is derived from an EMBL/GenBank/DDBJ whole genome shotgun (WGS) entry which is preliminary data.</text>
</comment>
<accession>A0A162RQ25</accession>